<dbReference type="RefSeq" id="WP_398280997.1">
    <property type="nucleotide sequence ID" value="NZ_JBITLV010000004.1"/>
</dbReference>
<evidence type="ECO:0000313" key="1">
    <source>
        <dbReference type="EMBL" id="MFI7588080.1"/>
    </source>
</evidence>
<sequence>MVIPTVGPDPRACPGILLGLRLAADTGCRVLVIRSGPASEADFPWDLVALDVRARVHVIDFDDVNRRWHAAQDILERDPSGYDVAAKRNLALVVAVVLGWEQVLFLDDDMEESPHSDGLNAANVAEVGEWMRRERVDAVGWSCTDFPDNSVVCHARRLAGRPQSTFIGAGALLVAVSEKTPFFPDMYNEDWFFLIALAAAREDRFGALGRVGTVTQEEYDPYTLDRVERQERGDVLAEGLLNLLEDGGDLFAPDSQALQPEFWRRAVRSRLRMITALITVLHGFSLLRPGGRKRRNEAVLALRRAEQLARGLDPVDLAEWVRTQPRHLERWARHLHRVRAAHRTVDAELLLKQIAVGQPPAEVSDDVLTPADALLVAPIRQAARPAVWTKVARKAQNRYAAITGGPRSVIA</sequence>
<name>A0ABW8ANZ1_9ACTN</name>
<dbReference type="EMBL" id="JBITLV010000004">
    <property type="protein sequence ID" value="MFI7588080.1"/>
    <property type="molecule type" value="Genomic_DNA"/>
</dbReference>
<gene>
    <name evidence="1" type="ORF">ACIB24_13510</name>
</gene>
<proteinExistence type="predicted"/>
<protein>
    <submittedName>
        <fullName evidence="1">Uncharacterized protein</fullName>
    </submittedName>
</protein>
<organism evidence="1 2">
    <name type="scientific">Spongisporangium articulatum</name>
    <dbReference type="NCBI Taxonomy" id="3362603"/>
    <lineage>
        <taxon>Bacteria</taxon>
        <taxon>Bacillati</taxon>
        <taxon>Actinomycetota</taxon>
        <taxon>Actinomycetes</taxon>
        <taxon>Kineosporiales</taxon>
        <taxon>Kineosporiaceae</taxon>
        <taxon>Spongisporangium</taxon>
    </lineage>
</organism>
<dbReference type="Proteomes" id="UP001612915">
    <property type="component" value="Unassembled WGS sequence"/>
</dbReference>
<reference evidence="1 2" key="1">
    <citation type="submission" date="2024-10" db="EMBL/GenBank/DDBJ databases">
        <title>The Natural Products Discovery Center: Release of the First 8490 Sequenced Strains for Exploring Actinobacteria Biosynthetic Diversity.</title>
        <authorList>
            <person name="Kalkreuter E."/>
            <person name="Kautsar S.A."/>
            <person name="Yang D."/>
            <person name="Bader C.D."/>
            <person name="Teijaro C.N."/>
            <person name="Fluegel L."/>
            <person name="Davis C.M."/>
            <person name="Simpson J.R."/>
            <person name="Lauterbach L."/>
            <person name="Steele A.D."/>
            <person name="Gui C."/>
            <person name="Meng S."/>
            <person name="Li G."/>
            <person name="Viehrig K."/>
            <person name="Ye F."/>
            <person name="Su P."/>
            <person name="Kiefer A.F."/>
            <person name="Nichols A."/>
            <person name="Cepeda A.J."/>
            <person name="Yan W."/>
            <person name="Fan B."/>
            <person name="Jiang Y."/>
            <person name="Adhikari A."/>
            <person name="Zheng C.-J."/>
            <person name="Schuster L."/>
            <person name="Cowan T.M."/>
            <person name="Smanski M.J."/>
            <person name="Chevrette M.G."/>
            <person name="De Carvalho L.P.S."/>
            <person name="Shen B."/>
        </authorList>
    </citation>
    <scope>NUCLEOTIDE SEQUENCE [LARGE SCALE GENOMIC DNA]</scope>
    <source>
        <strain evidence="1 2">NPDC049639</strain>
    </source>
</reference>
<keyword evidence="2" id="KW-1185">Reference proteome</keyword>
<evidence type="ECO:0000313" key="2">
    <source>
        <dbReference type="Proteomes" id="UP001612915"/>
    </source>
</evidence>
<comment type="caution">
    <text evidence="1">The sequence shown here is derived from an EMBL/GenBank/DDBJ whole genome shotgun (WGS) entry which is preliminary data.</text>
</comment>
<accession>A0ABW8ANZ1</accession>